<dbReference type="Proteomes" id="UP000054477">
    <property type="component" value="Unassembled WGS sequence"/>
</dbReference>
<gene>
    <name evidence="2" type="ORF">K443DRAFT_126720</name>
</gene>
<feature type="region of interest" description="Disordered" evidence="1">
    <location>
        <begin position="66"/>
        <end position="89"/>
    </location>
</feature>
<dbReference type="AlphaFoldDB" id="A0A0C9WWH1"/>
<feature type="non-terminal residue" evidence="2">
    <location>
        <position position="1"/>
    </location>
</feature>
<accession>A0A0C9WWH1</accession>
<organism evidence="2 3">
    <name type="scientific">Laccaria amethystina LaAM-08-1</name>
    <dbReference type="NCBI Taxonomy" id="1095629"/>
    <lineage>
        <taxon>Eukaryota</taxon>
        <taxon>Fungi</taxon>
        <taxon>Dikarya</taxon>
        <taxon>Basidiomycota</taxon>
        <taxon>Agaricomycotina</taxon>
        <taxon>Agaricomycetes</taxon>
        <taxon>Agaricomycetidae</taxon>
        <taxon>Agaricales</taxon>
        <taxon>Agaricineae</taxon>
        <taxon>Hydnangiaceae</taxon>
        <taxon>Laccaria</taxon>
    </lineage>
</organism>
<evidence type="ECO:0000313" key="2">
    <source>
        <dbReference type="EMBL" id="KIJ89646.1"/>
    </source>
</evidence>
<dbReference type="HOGENOM" id="CLU_963337_0_0_1"/>
<protein>
    <submittedName>
        <fullName evidence="2">Uncharacterized protein</fullName>
    </submittedName>
</protein>
<name>A0A0C9WWH1_9AGAR</name>
<reference evidence="2 3" key="1">
    <citation type="submission" date="2014-04" db="EMBL/GenBank/DDBJ databases">
        <authorList>
            <consortium name="DOE Joint Genome Institute"/>
            <person name="Kuo A."/>
            <person name="Kohler A."/>
            <person name="Nagy L.G."/>
            <person name="Floudas D."/>
            <person name="Copeland A."/>
            <person name="Barry K.W."/>
            <person name="Cichocki N."/>
            <person name="Veneault-Fourrey C."/>
            <person name="LaButti K."/>
            <person name="Lindquist E.A."/>
            <person name="Lipzen A."/>
            <person name="Lundell T."/>
            <person name="Morin E."/>
            <person name="Murat C."/>
            <person name="Sun H."/>
            <person name="Tunlid A."/>
            <person name="Henrissat B."/>
            <person name="Grigoriev I.V."/>
            <person name="Hibbett D.S."/>
            <person name="Martin F."/>
            <person name="Nordberg H.P."/>
            <person name="Cantor M.N."/>
            <person name="Hua S.X."/>
        </authorList>
    </citation>
    <scope>NUCLEOTIDE SEQUENCE [LARGE SCALE GENOMIC DNA]</scope>
    <source>
        <strain evidence="2 3">LaAM-08-1</strain>
    </source>
</reference>
<keyword evidence="3" id="KW-1185">Reference proteome</keyword>
<dbReference type="EMBL" id="KN839540">
    <property type="protein sequence ID" value="KIJ89646.1"/>
    <property type="molecule type" value="Genomic_DNA"/>
</dbReference>
<reference evidence="3" key="2">
    <citation type="submission" date="2015-01" db="EMBL/GenBank/DDBJ databases">
        <title>Evolutionary Origins and Diversification of the Mycorrhizal Mutualists.</title>
        <authorList>
            <consortium name="DOE Joint Genome Institute"/>
            <consortium name="Mycorrhizal Genomics Consortium"/>
            <person name="Kohler A."/>
            <person name="Kuo A."/>
            <person name="Nagy L.G."/>
            <person name="Floudas D."/>
            <person name="Copeland A."/>
            <person name="Barry K.W."/>
            <person name="Cichocki N."/>
            <person name="Veneault-Fourrey C."/>
            <person name="LaButti K."/>
            <person name="Lindquist E.A."/>
            <person name="Lipzen A."/>
            <person name="Lundell T."/>
            <person name="Morin E."/>
            <person name="Murat C."/>
            <person name="Riley R."/>
            <person name="Ohm R."/>
            <person name="Sun H."/>
            <person name="Tunlid A."/>
            <person name="Henrissat B."/>
            <person name="Grigoriev I.V."/>
            <person name="Hibbett D.S."/>
            <person name="Martin F."/>
        </authorList>
    </citation>
    <scope>NUCLEOTIDE SEQUENCE [LARGE SCALE GENOMIC DNA]</scope>
    <source>
        <strain evidence="3">LaAM-08-1</strain>
    </source>
</reference>
<evidence type="ECO:0000313" key="3">
    <source>
        <dbReference type="Proteomes" id="UP000054477"/>
    </source>
</evidence>
<dbReference type="OrthoDB" id="3214502at2759"/>
<evidence type="ECO:0000256" key="1">
    <source>
        <dbReference type="SAM" id="MobiDB-lite"/>
    </source>
</evidence>
<proteinExistence type="predicted"/>
<sequence>LEAEITTCAYKDDPDYLIFVAKLRKEWLNFWPTFIFPQTKRSSLPKNLTWVRLMDQAERLIRNEMPPQQMEGNPPFPQKQAATPKPLPHYEWNPSNNYDDVDEDGYVHVGESTEETSTTVPHVIGKDEPLLEWSGKHGDGIGCWQEYLSELLRLEGQGDGDAWQQGAACHVMARMGLCDVRIASEALWSARHVVLHAMSIFFFTSLRFLVTLIITLDANFHLKNLIRLRSSPAKDPRLHTGLAYFPADKAYCQHVLKYASQKDISNCSVFKNMVACELQVLHWIESHCQ</sequence>